<feature type="modified residue" description="4-aspartylphosphate" evidence="3">
    <location>
        <position position="62"/>
    </location>
</feature>
<accession>A0A7S7NL02</accession>
<dbReference type="Pfam" id="PF00072">
    <property type="entry name" value="Response_reg"/>
    <property type="match status" value="1"/>
</dbReference>
<evidence type="ECO:0000313" key="6">
    <source>
        <dbReference type="Proteomes" id="UP000593892"/>
    </source>
</evidence>
<evidence type="ECO:0000256" key="1">
    <source>
        <dbReference type="ARBA" id="ARBA00022630"/>
    </source>
</evidence>
<evidence type="ECO:0000256" key="3">
    <source>
        <dbReference type="PROSITE-ProRule" id="PRU00169"/>
    </source>
</evidence>
<keyword evidence="1" id="KW-0285">Flavoprotein</keyword>
<dbReference type="InterPro" id="IPR001789">
    <property type="entry name" value="Sig_transdc_resp-reg_receiver"/>
</dbReference>
<dbReference type="EMBL" id="CP063849">
    <property type="protein sequence ID" value="QOY85557.1"/>
    <property type="molecule type" value="Genomic_DNA"/>
</dbReference>
<dbReference type="SMART" id="SM00448">
    <property type="entry name" value="REC"/>
    <property type="match status" value="1"/>
</dbReference>
<sequence length="552" mass="60113">MKKPYILAIDDDTSVLRAVERDLKAKFSQDYRIIAVDAPQKAIDVVRQLTSRGDRVALFLVDQRMPHMSGTEFLQEVIALQPSAKRVLLTAYADSTAAIEAINKVKLNHYLMKPWEPPEHNLYPVLADQLEDWQASSREEFDGAIVLGTRWAPETHKLKDFLAKSQVPYRWLEPEGVADVRVLAALAGRTPALPALIFPDGTILEQPDLPQVAQKLGLATVPSRRFYDVIVIGAGPAGLACALYCSTEGLKTVLVEREAAGGQAGLSSRIENYLGFPSGLSGADLARRGVAQVKRFGVEVLAPADAVGLSVEGEYRVVKLSNGQELAAHSVVIAAGVQWRRLDVPGMDQLTGAGIYYGAATTEAASCKDEDVYIVGGANSAGQAAVHFAEVARSVTMIVRGDALSKSMSHYLVQRIETIPNISVMPNAEVESVCGEGRLQEISVRHFPDKRIEKLPASALFIFIGAEPHTEWLDGVVRRDNKGFLLTGANVLSDGKRPAGWKMDRDPYLLETSVPGVFAVGDVRDGAVRRVANSVGEGSIVLYFIRQYMRNR</sequence>
<dbReference type="GO" id="GO:0016491">
    <property type="term" value="F:oxidoreductase activity"/>
    <property type="evidence" value="ECO:0007669"/>
    <property type="project" value="UniProtKB-KW"/>
</dbReference>
<dbReference type="Gene3D" id="3.40.50.2300">
    <property type="match status" value="1"/>
</dbReference>
<dbReference type="Pfam" id="PF07992">
    <property type="entry name" value="Pyr_redox_2"/>
    <property type="match status" value="1"/>
</dbReference>
<keyword evidence="6" id="KW-1185">Reference proteome</keyword>
<organism evidence="5 6">
    <name type="scientific">Paludibaculum fermentans</name>
    <dbReference type="NCBI Taxonomy" id="1473598"/>
    <lineage>
        <taxon>Bacteria</taxon>
        <taxon>Pseudomonadati</taxon>
        <taxon>Acidobacteriota</taxon>
        <taxon>Terriglobia</taxon>
        <taxon>Bryobacterales</taxon>
        <taxon>Bryobacteraceae</taxon>
        <taxon>Paludibaculum</taxon>
    </lineage>
</organism>
<feature type="domain" description="Response regulatory" evidence="4">
    <location>
        <begin position="5"/>
        <end position="128"/>
    </location>
</feature>
<dbReference type="AlphaFoldDB" id="A0A7S7NL02"/>
<dbReference type="PANTHER" id="PTHR48105">
    <property type="entry name" value="THIOREDOXIN REDUCTASE 1-RELATED-RELATED"/>
    <property type="match status" value="1"/>
</dbReference>
<name>A0A7S7NL02_PALFE</name>
<evidence type="ECO:0000259" key="4">
    <source>
        <dbReference type="PROSITE" id="PS50110"/>
    </source>
</evidence>
<reference evidence="5 6" key="1">
    <citation type="submission" date="2020-10" db="EMBL/GenBank/DDBJ databases">
        <title>Complete genome sequence of Paludibaculum fermentans P105T, a facultatively anaerobic acidobacterium capable of dissimilatory Fe(III) reduction.</title>
        <authorList>
            <person name="Dedysh S.N."/>
            <person name="Beletsky A.V."/>
            <person name="Kulichevskaya I.S."/>
            <person name="Mardanov A.V."/>
            <person name="Ravin N.V."/>
        </authorList>
    </citation>
    <scope>NUCLEOTIDE SEQUENCE [LARGE SCALE GENOMIC DNA]</scope>
    <source>
        <strain evidence="5 6">P105</strain>
    </source>
</reference>
<dbReference type="Gene3D" id="3.50.50.60">
    <property type="entry name" value="FAD/NAD(P)-binding domain"/>
    <property type="match status" value="2"/>
</dbReference>
<dbReference type="PRINTS" id="PR00469">
    <property type="entry name" value="PNDRDTASEII"/>
</dbReference>
<dbReference type="InterPro" id="IPR011006">
    <property type="entry name" value="CheY-like_superfamily"/>
</dbReference>
<protein>
    <submittedName>
        <fullName evidence="5">FAD-dependent oxidoreductase</fullName>
    </submittedName>
</protein>
<dbReference type="InterPro" id="IPR036188">
    <property type="entry name" value="FAD/NAD-bd_sf"/>
</dbReference>
<dbReference type="SUPFAM" id="SSF52172">
    <property type="entry name" value="CheY-like"/>
    <property type="match status" value="1"/>
</dbReference>
<dbReference type="SUPFAM" id="SSF51905">
    <property type="entry name" value="FAD/NAD(P)-binding domain"/>
    <property type="match status" value="1"/>
</dbReference>
<dbReference type="PRINTS" id="PR00368">
    <property type="entry name" value="FADPNR"/>
</dbReference>
<dbReference type="GO" id="GO:0000160">
    <property type="term" value="P:phosphorelay signal transduction system"/>
    <property type="evidence" value="ECO:0007669"/>
    <property type="project" value="InterPro"/>
</dbReference>
<proteinExistence type="predicted"/>
<dbReference type="InterPro" id="IPR050097">
    <property type="entry name" value="Ferredoxin-NADP_redctase_2"/>
</dbReference>
<gene>
    <name evidence="5" type="ORF">IRI77_22330</name>
</gene>
<keyword evidence="2" id="KW-0560">Oxidoreductase</keyword>
<evidence type="ECO:0000256" key="2">
    <source>
        <dbReference type="ARBA" id="ARBA00023002"/>
    </source>
</evidence>
<dbReference type="Proteomes" id="UP000593892">
    <property type="component" value="Chromosome"/>
</dbReference>
<keyword evidence="3" id="KW-0597">Phosphoprotein</keyword>
<dbReference type="RefSeq" id="WP_194447227.1">
    <property type="nucleotide sequence ID" value="NZ_CP063849.1"/>
</dbReference>
<dbReference type="PROSITE" id="PS50110">
    <property type="entry name" value="RESPONSE_REGULATORY"/>
    <property type="match status" value="1"/>
</dbReference>
<dbReference type="InterPro" id="IPR023753">
    <property type="entry name" value="FAD/NAD-binding_dom"/>
</dbReference>
<evidence type="ECO:0000313" key="5">
    <source>
        <dbReference type="EMBL" id="QOY85557.1"/>
    </source>
</evidence>
<dbReference type="KEGG" id="pfer:IRI77_22330"/>